<evidence type="ECO:0000313" key="3">
    <source>
        <dbReference type="Proteomes" id="UP001497416"/>
    </source>
</evidence>
<feature type="transmembrane region" description="Helical" evidence="1">
    <location>
        <begin position="6"/>
        <end position="27"/>
    </location>
</feature>
<dbReference type="EMBL" id="CAXIXY010000007">
    <property type="protein sequence ID" value="CAL2092633.1"/>
    <property type="molecule type" value="Genomic_DNA"/>
</dbReference>
<proteinExistence type="predicted"/>
<comment type="caution">
    <text evidence="2">The sequence shown here is derived from an EMBL/GenBank/DDBJ whole genome shotgun (WGS) entry which is preliminary data.</text>
</comment>
<keyword evidence="1" id="KW-0472">Membrane</keyword>
<dbReference type="Proteomes" id="UP001497416">
    <property type="component" value="Unassembled WGS sequence"/>
</dbReference>
<keyword evidence="1" id="KW-0812">Transmembrane</keyword>
<keyword evidence="3" id="KW-1185">Reference proteome</keyword>
<evidence type="ECO:0000313" key="2">
    <source>
        <dbReference type="EMBL" id="CAL2092633.1"/>
    </source>
</evidence>
<sequence>MKFRNLIIIIAVIYLGYRVIFLINAGLSYSPAKKISEPSDYSELLIKTNSKLKYLYTKTKENSLPISLYTYDNSKYAIAIFKKKTKLSDLSNNINFIKQIKTTDANKFYSVFMSERFKFLFGKKEIVNHLDVFIDNFSQENIIKKSKNEIHLSFSIKNSFAISLDKKNINIQSEALNTNEEENNELILLLKNNFIYFIYSKPLKKTKDNSFNLKEIINF</sequence>
<organism evidence="2 3">
    <name type="scientific">Tenacibaculum platacis</name>
    <dbReference type="NCBI Taxonomy" id="3137852"/>
    <lineage>
        <taxon>Bacteria</taxon>
        <taxon>Pseudomonadati</taxon>
        <taxon>Bacteroidota</taxon>
        <taxon>Flavobacteriia</taxon>
        <taxon>Flavobacteriales</taxon>
        <taxon>Flavobacteriaceae</taxon>
        <taxon>Tenacibaculum</taxon>
    </lineage>
</organism>
<dbReference type="RefSeq" id="WP_348713402.1">
    <property type="nucleotide sequence ID" value="NZ_CAXIXY010000007.1"/>
</dbReference>
<evidence type="ECO:0000256" key="1">
    <source>
        <dbReference type="SAM" id="Phobius"/>
    </source>
</evidence>
<accession>A0ABM9P4X5</accession>
<gene>
    <name evidence="2" type="ORF">T190607A01A_50040</name>
</gene>
<reference evidence="2 3" key="1">
    <citation type="submission" date="2024-05" db="EMBL/GenBank/DDBJ databases">
        <authorList>
            <person name="Duchaud E."/>
        </authorList>
    </citation>
    <scope>NUCLEOTIDE SEQUENCE [LARGE SCALE GENOMIC DNA]</scope>
    <source>
        <strain evidence="2">Ena-SAMPLE-TAB-13-05-2024-13:56:06:370-140302</strain>
    </source>
</reference>
<name>A0ABM9P4X5_9FLAO</name>
<keyword evidence="1" id="KW-1133">Transmembrane helix</keyword>
<protein>
    <submittedName>
        <fullName evidence="2">Uncharacterized protein</fullName>
    </submittedName>
</protein>